<keyword evidence="6" id="KW-0812">Transmembrane</keyword>
<feature type="transmembrane region" description="Helical" evidence="6">
    <location>
        <begin position="59"/>
        <end position="78"/>
    </location>
</feature>
<dbReference type="GO" id="GO:0044539">
    <property type="term" value="P:long-chain fatty acid import into cell"/>
    <property type="evidence" value="ECO:0007669"/>
    <property type="project" value="TreeGrafter"/>
</dbReference>
<dbReference type="PANTHER" id="PTHR43107">
    <property type="entry name" value="LONG-CHAIN FATTY ACID TRANSPORT PROTEIN"/>
    <property type="match status" value="1"/>
</dbReference>
<organism evidence="9 10">
    <name type="scientific">Lophiotrema nucula</name>
    <dbReference type="NCBI Taxonomy" id="690887"/>
    <lineage>
        <taxon>Eukaryota</taxon>
        <taxon>Fungi</taxon>
        <taxon>Dikarya</taxon>
        <taxon>Ascomycota</taxon>
        <taxon>Pezizomycotina</taxon>
        <taxon>Dothideomycetes</taxon>
        <taxon>Pleosporomycetidae</taxon>
        <taxon>Pleosporales</taxon>
        <taxon>Lophiotremataceae</taxon>
        <taxon>Lophiotrema</taxon>
    </lineage>
</organism>
<evidence type="ECO:0000256" key="1">
    <source>
        <dbReference type="ARBA" id="ARBA00006432"/>
    </source>
</evidence>
<dbReference type="GO" id="GO:0005811">
    <property type="term" value="C:lipid droplet"/>
    <property type="evidence" value="ECO:0007669"/>
    <property type="project" value="TreeGrafter"/>
</dbReference>
<accession>A0A6A5YV54</accession>
<keyword evidence="2" id="KW-0436">Ligase</keyword>
<dbReference type="Proteomes" id="UP000799770">
    <property type="component" value="Unassembled WGS sequence"/>
</dbReference>
<proteinExistence type="inferred from homology"/>
<dbReference type="FunFam" id="3.30.300.30:FF:000002">
    <property type="entry name" value="Long-chain fatty acid transport protein 1"/>
    <property type="match status" value="1"/>
</dbReference>
<keyword evidence="6" id="KW-0472">Membrane</keyword>
<evidence type="ECO:0000259" key="8">
    <source>
        <dbReference type="Pfam" id="PF13193"/>
    </source>
</evidence>
<dbReference type="EMBL" id="ML977339">
    <property type="protein sequence ID" value="KAF2110031.1"/>
    <property type="molecule type" value="Genomic_DNA"/>
</dbReference>
<sequence>MVRLKIQGKIERRRALSRDNDQRLASGTCACETIARRHLGSRLPRFHERFRDRTRTGGVIAYALPYAVPAAAAGLAYLNGRFALSYDSSLLWSFISSTVGGARNENRDRMNLFYNLEERAHSSRGNHPWIIFEGKQWTYAEAYQLALKYGSWLKSKGVGRGEVVAMDFVNSEVFIWVWFGLFSIGAKPAFINYNLTGTPLLHTIKTSTARLVLVDQAGKGKFSEDTMAENGFAARLPDAGESDGRQANYRWDSEPGQVPSSVRRRVKAQIKEAAGASEPQLQKLEIIFFDNGLESYIETLEPIRQPDVCRSKQKKHDMAMLIYTSGTTGLPKPAVVSWHKASVGGKFVANWIPLKHDDIMYTSMPLYHSAASVLGVCAVLQGGATICLSKKFSHKNFWPEVRASKATIVHYVGETCRYLLAAPKSPLDKKHNVRAAFGNGLRPDVWDAFKERFGIPTICEFYSATEAPAAMFNRSTNSFSAGAIGRNGSVANLLLGSGMTIVRMDPESDPPEPLRDLKTGLCQIADYGETGEFLYKLDPANIELKFQGYFGNSKATNSKILRNAKTKGDAWFRSGDLMRWDEEGRWWFIDRIGDTFRWKAENVSTAEVSDVIGRHDAVEEANVYGVLVPRHDGRAGCAAIVLKKGDGTAQDEKLTLPHPQILQSLAEHFKKNLPRFAIPLFLRVTKGMQLTGTNKQQKHGLQKEGIDPIKVEEAGDILYWLKEGVYERFTTQDLMSIEGGGVKL</sequence>
<feature type="region of interest" description="Disordered" evidence="5">
    <location>
        <begin position="237"/>
        <end position="257"/>
    </location>
</feature>
<evidence type="ECO:0000256" key="3">
    <source>
        <dbReference type="ARBA" id="ARBA00022741"/>
    </source>
</evidence>
<dbReference type="InterPro" id="IPR000873">
    <property type="entry name" value="AMP-dep_synth/lig_dom"/>
</dbReference>
<dbReference type="SUPFAM" id="SSF56801">
    <property type="entry name" value="Acetyl-CoA synthetase-like"/>
    <property type="match status" value="1"/>
</dbReference>
<keyword evidence="10" id="KW-1185">Reference proteome</keyword>
<feature type="domain" description="AMP-binding enzyme C-terminal" evidence="8">
    <location>
        <begin position="607"/>
        <end position="695"/>
    </location>
</feature>
<evidence type="ECO:0000313" key="9">
    <source>
        <dbReference type="EMBL" id="KAF2110031.1"/>
    </source>
</evidence>
<protein>
    <recommendedName>
        <fullName evidence="11">Long-chain fatty acid transporter-like protein</fullName>
    </recommendedName>
</protein>
<dbReference type="AlphaFoldDB" id="A0A6A5YV54"/>
<evidence type="ECO:0000313" key="10">
    <source>
        <dbReference type="Proteomes" id="UP000799770"/>
    </source>
</evidence>
<evidence type="ECO:0000259" key="7">
    <source>
        <dbReference type="Pfam" id="PF00501"/>
    </source>
</evidence>
<dbReference type="PROSITE" id="PS00455">
    <property type="entry name" value="AMP_BINDING"/>
    <property type="match status" value="1"/>
</dbReference>
<dbReference type="Pfam" id="PF13193">
    <property type="entry name" value="AMP-binding_C"/>
    <property type="match status" value="1"/>
</dbReference>
<feature type="domain" description="AMP-dependent synthetase/ligase" evidence="7">
    <location>
        <begin position="118"/>
        <end position="486"/>
    </location>
</feature>
<dbReference type="InterPro" id="IPR025110">
    <property type="entry name" value="AMP-bd_C"/>
</dbReference>
<evidence type="ECO:0000256" key="4">
    <source>
        <dbReference type="ARBA" id="ARBA00022840"/>
    </source>
</evidence>
<dbReference type="GO" id="GO:0005524">
    <property type="term" value="F:ATP binding"/>
    <property type="evidence" value="ECO:0007669"/>
    <property type="project" value="UniProtKB-KW"/>
</dbReference>
<name>A0A6A5YV54_9PLEO</name>
<dbReference type="Pfam" id="PF00501">
    <property type="entry name" value="AMP-binding"/>
    <property type="match status" value="1"/>
</dbReference>
<evidence type="ECO:0008006" key="11">
    <source>
        <dbReference type="Google" id="ProtNLM"/>
    </source>
</evidence>
<evidence type="ECO:0000256" key="2">
    <source>
        <dbReference type="ARBA" id="ARBA00022598"/>
    </source>
</evidence>
<dbReference type="GO" id="GO:0005324">
    <property type="term" value="F:long-chain fatty acid transmembrane transporter activity"/>
    <property type="evidence" value="ECO:0007669"/>
    <property type="project" value="TreeGrafter"/>
</dbReference>
<dbReference type="InterPro" id="IPR020845">
    <property type="entry name" value="AMP-binding_CS"/>
</dbReference>
<evidence type="ECO:0000256" key="5">
    <source>
        <dbReference type="SAM" id="MobiDB-lite"/>
    </source>
</evidence>
<dbReference type="GO" id="GO:0005777">
    <property type="term" value="C:peroxisome"/>
    <property type="evidence" value="ECO:0007669"/>
    <property type="project" value="TreeGrafter"/>
</dbReference>
<dbReference type="OrthoDB" id="10253869at2759"/>
<keyword evidence="6" id="KW-1133">Transmembrane helix</keyword>
<gene>
    <name evidence="9" type="ORF">BDV96DRAFT_615381</name>
</gene>
<dbReference type="InterPro" id="IPR045851">
    <property type="entry name" value="AMP-bd_C_sf"/>
</dbReference>
<dbReference type="Gene3D" id="3.30.300.30">
    <property type="match status" value="1"/>
</dbReference>
<dbReference type="GO" id="GO:0009898">
    <property type="term" value="C:cytoplasmic side of plasma membrane"/>
    <property type="evidence" value="ECO:0007669"/>
    <property type="project" value="TreeGrafter"/>
</dbReference>
<dbReference type="PANTHER" id="PTHR43107:SF15">
    <property type="entry name" value="FATTY ACID TRANSPORT PROTEIN 3, ISOFORM A"/>
    <property type="match status" value="1"/>
</dbReference>
<reference evidence="9" key="1">
    <citation type="journal article" date="2020" name="Stud. Mycol.">
        <title>101 Dothideomycetes genomes: a test case for predicting lifestyles and emergence of pathogens.</title>
        <authorList>
            <person name="Haridas S."/>
            <person name="Albert R."/>
            <person name="Binder M."/>
            <person name="Bloem J."/>
            <person name="Labutti K."/>
            <person name="Salamov A."/>
            <person name="Andreopoulos B."/>
            <person name="Baker S."/>
            <person name="Barry K."/>
            <person name="Bills G."/>
            <person name="Bluhm B."/>
            <person name="Cannon C."/>
            <person name="Castanera R."/>
            <person name="Culley D."/>
            <person name="Daum C."/>
            <person name="Ezra D."/>
            <person name="Gonzalez J."/>
            <person name="Henrissat B."/>
            <person name="Kuo A."/>
            <person name="Liang C."/>
            <person name="Lipzen A."/>
            <person name="Lutzoni F."/>
            <person name="Magnuson J."/>
            <person name="Mondo S."/>
            <person name="Nolan M."/>
            <person name="Ohm R."/>
            <person name="Pangilinan J."/>
            <person name="Park H.-J."/>
            <person name="Ramirez L."/>
            <person name="Alfaro M."/>
            <person name="Sun H."/>
            <person name="Tritt A."/>
            <person name="Yoshinaga Y."/>
            <person name="Zwiers L.-H."/>
            <person name="Turgeon B."/>
            <person name="Goodwin S."/>
            <person name="Spatafora J."/>
            <person name="Crous P."/>
            <person name="Grigoriev I."/>
        </authorList>
    </citation>
    <scope>NUCLEOTIDE SEQUENCE</scope>
    <source>
        <strain evidence="9">CBS 627.86</strain>
    </source>
</reference>
<dbReference type="InterPro" id="IPR042099">
    <property type="entry name" value="ANL_N_sf"/>
</dbReference>
<evidence type="ECO:0000256" key="6">
    <source>
        <dbReference type="SAM" id="Phobius"/>
    </source>
</evidence>
<keyword evidence="3" id="KW-0547">Nucleotide-binding</keyword>
<dbReference type="GO" id="GO:0004467">
    <property type="term" value="F:long-chain fatty acid-CoA ligase activity"/>
    <property type="evidence" value="ECO:0007669"/>
    <property type="project" value="TreeGrafter"/>
</dbReference>
<keyword evidence="4" id="KW-0067">ATP-binding</keyword>
<dbReference type="Gene3D" id="3.40.50.12780">
    <property type="entry name" value="N-terminal domain of ligase-like"/>
    <property type="match status" value="1"/>
</dbReference>
<comment type="similarity">
    <text evidence="1">Belongs to the ATP-dependent AMP-binding enzyme family.</text>
</comment>